<protein>
    <recommendedName>
        <fullName evidence="2">DUF4314 domain-containing protein</fullName>
    </recommendedName>
</protein>
<organism evidence="1">
    <name type="scientific">viral metagenome</name>
    <dbReference type="NCBI Taxonomy" id="1070528"/>
    <lineage>
        <taxon>unclassified sequences</taxon>
        <taxon>metagenomes</taxon>
        <taxon>organismal metagenomes</taxon>
    </lineage>
</organism>
<sequence>MKRFKIGNRVKYTSRSWADERVNPAWGGRYGQVKGTVDYVSLSSEAISVAWDNGTHNSYDNTDLELIVEQEQLNLF</sequence>
<evidence type="ECO:0000313" key="1">
    <source>
        <dbReference type="EMBL" id="QJA73508.1"/>
    </source>
</evidence>
<dbReference type="EMBL" id="MT142032">
    <property type="protein sequence ID" value="QJA73508.1"/>
    <property type="molecule type" value="Genomic_DNA"/>
</dbReference>
<reference evidence="1" key="1">
    <citation type="submission" date="2020-03" db="EMBL/GenBank/DDBJ databases">
        <title>The deep terrestrial virosphere.</title>
        <authorList>
            <person name="Holmfeldt K."/>
            <person name="Nilsson E."/>
            <person name="Simone D."/>
            <person name="Lopez-Fernandez M."/>
            <person name="Wu X."/>
            <person name="de Brujin I."/>
            <person name="Lundin D."/>
            <person name="Andersson A."/>
            <person name="Bertilsson S."/>
            <person name="Dopson M."/>
        </authorList>
    </citation>
    <scope>NUCLEOTIDE SEQUENCE</scope>
    <source>
        <strain evidence="1">MM415A02332</strain>
    </source>
</reference>
<proteinExistence type="predicted"/>
<name>A0A6M3JVS7_9ZZZZ</name>
<evidence type="ECO:0008006" key="2">
    <source>
        <dbReference type="Google" id="ProtNLM"/>
    </source>
</evidence>
<dbReference type="AlphaFoldDB" id="A0A6M3JVS7"/>
<accession>A0A6M3JVS7</accession>
<gene>
    <name evidence="1" type="ORF">MM415A02332_0008</name>
</gene>